<protein>
    <submittedName>
        <fullName evidence="2">t-SNARE coiled-coil homology domain-containing protein</fullName>
    </submittedName>
</protein>
<reference evidence="2" key="1">
    <citation type="submission" date="2022-11" db="UniProtKB">
        <authorList>
            <consortium name="WormBaseParasite"/>
        </authorList>
    </citation>
    <scope>IDENTIFICATION</scope>
</reference>
<dbReference type="WBParaSite" id="PS1159_v2.g10046.t1">
    <property type="protein sequence ID" value="PS1159_v2.g10046.t1"/>
    <property type="gene ID" value="PS1159_v2.g10046"/>
</dbReference>
<name>A0AC35ER42_9BILA</name>
<dbReference type="Proteomes" id="UP000887580">
    <property type="component" value="Unplaced"/>
</dbReference>
<proteinExistence type="predicted"/>
<sequence length="303" mass="34852">MRDRLNELQNRAYAPDAVIQMDASRVMYDSQTSSEQFFTHVNELRESLDVLQKRLQNLQQKQTAILSETVVRPEDKIQLEDLMEDIKKHIKSLRPRVKQIEVDLARDEAAGSETYRTSAQLRIRKAQCERLRSQLNDMMMLFNQTQIEYKSRVSRRVKRQLQMTGQNVSDSQIDEMLDSKASDIFYRQLNPISVEGRMAIEDATNRHQEILDIEKSIGELQEIFEDIFQIVHQQGEIVNHIESNVDAAYEYTNSGNAKVKSAVIHKKSAMRKKLCVITLVIAILLILIIVAVILGVTLTGHGK</sequence>
<accession>A0AC35ER42</accession>
<organism evidence="1 2">
    <name type="scientific">Panagrolaimus sp. PS1159</name>
    <dbReference type="NCBI Taxonomy" id="55785"/>
    <lineage>
        <taxon>Eukaryota</taxon>
        <taxon>Metazoa</taxon>
        <taxon>Ecdysozoa</taxon>
        <taxon>Nematoda</taxon>
        <taxon>Chromadorea</taxon>
        <taxon>Rhabditida</taxon>
        <taxon>Tylenchina</taxon>
        <taxon>Panagrolaimomorpha</taxon>
        <taxon>Panagrolaimoidea</taxon>
        <taxon>Panagrolaimidae</taxon>
        <taxon>Panagrolaimus</taxon>
    </lineage>
</organism>
<evidence type="ECO:0000313" key="2">
    <source>
        <dbReference type="WBParaSite" id="PS1159_v2.g10046.t1"/>
    </source>
</evidence>
<evidence type="ECO:0000313" key="1">
    <source>
        <dbReference type="Proteomes" id="UP000887580"/>
    </source>
</evidence>